<feature type="transmembrane region" description="Helical" evidence="10">
    <location>
        <begin position="69"/>
        <end position="90"/>
    </location>
</feature>
<feature type="domain" description="Amino acid transporter transmembrane" evidence="11">
    <location>
        <begin position="514"/>
        <end position="909"/>
    </location>
</feature>
<feature type="compositionally biased region" description="Polar residues" evidence="9">
    <location>
        <begin position="1"/>
        <end position="16"/>
    </location>
</feature>
<sequence length="925" mass="103475">MVSDNTMATQDQQFSENKVDNRTEKEKAIDAWLPITSSRNAKWWYSAFHNVTAMVGAGVLSLPYAMAELGWGPGVAVLIISWVVTLYTLWQMVEMHEVVPGKRFDRYHELGQHAFGEKLGLYIVVPQQLIVEVSVCIVYMVTGGRSLQKFHNLVCGDETQCKDIKLTFFIMIFASVHFVLSHLPNFNSISGVSLAAAVMSLSYSTIAWSAALKKGVQPDVQYGYKAKSTIGTVFNFLSALGDVAFAYAGHNVVLEIQATIPSTPEKPSKGPMWKGVVVAYIVVALCYFPVALIGYYIYGNSVSDNILVTLNKPTWLIAMANMFVVVHVIGSYQIYAMPVFDMIETLLVKKMNFTPSFMLRFITRNTYVALTMFIGICFPFFGGLLGFFGGFAFAPTTYFLPCVMWLSIHKPKRWSLSWICNWICIFFGVCLMVLSPIGGLRSIIVQASSYKFFSLTGFSVSDIIMEQSMETRSTNDVKSYAVSQDSTEDKYNLDKRTAEQKAIDDWLPITSSRNAKWYYAAFHNVTAMVGAGVLSLPYAMANLGWGPGVVILILSWVITLYTLWQMVEMHEMIPGKRFDRYHELGQEAFGEKLGLYIVVPQQLICEVGVDIVYMVTGGKSLQKIHKLLCGDCARIKTTYFIMIFASVHFVISHLPNFNSISGVSLAAAVMSLTYSTIAWSASIHKGMVENVQYGYKGTTPTQTTFNFLTALGDVAFAYAGHNVVLEIQATIPSTPEKPSKVPMWRGVVVAYIVVALCYFPVALVGYYIFGNSVDDNILITLEKPKLLIVAANFFVVIHVIGSYQIYAMPVFDMMETLLVKKLHFKPTTTLRFITRNIYVAFTMFVGITFPFFGGLLGFFGGFAFAPTTYFLPCIMWLAIYKPKKFSLSWCTNWICIFFGLCLMILSPIGGLQNIIKQAKTYKFYD</sequence>
<evidence type="ECO:0000256" key="3">
    <source>
        <dbReference type="ARBA" id="ARBA00022475"/>
    </source>
</evidence>
<keyword evidence="7 10" id="KW-0472">Membrane</keyword>
<feature type="transmembrane region" description="Helical" evidence="10">
    <location>
        <begin position="545"/>
        <end position="564"/>
    </location>
</feature>
<feature type="domain" description="Amino acid transporter transmembrane" evidence="11">
    <location>
        <begin position="40"/>
        <end position="438"/>
    </location>
</feature>
<evidence type="ECO:0000256" key="9">
    <source>
        <dbReference type="SAM" id="MobiDB-lite"/>
    </source>
</evidence>
<feature type="transmembrane region" description="Helical" evidence="10">
    <location>
        <begin position="892"/>
        <end position="915"/>
    </location>
</feature>
<feature type="transmembrane region" description="Helical" evidence="10">
    <location>
        <begin position="517"/>
        <end position="539"/>
    </location>
</feature>
<dbReference type="GO" id="GO:0005886">
    <property type="term" value="C:plasma membrane"/>
    <property type="evidence" value="ECO:0007669"/>
    <property type="project" value="UniProtKB-SubCell"/>
</dbReference>
<keyword evidence="6 10" id="KW-1133">Transmembrane helix</keyword>
<evidence type="ECO:0000256" key="6">
    <source>
        <dbReference type="ARBA" id="ARBA00022989"/>
    </source>
</evidence>
<reference evidence="12" key="1">
    <citation type="journal article" date="2019" name="Sci. Rep.">
        <title>Draft genome of Tanacetum cinerariifolium, the natural source of mosquito coil.</title>
        <authorList>
            <person name="Yamashiro T."/>
            <person name="Shiraishi A."/>
            <person name="Satake H."/>
            <person name="Nakayama K."/>
        </authorList>
    </citation>
    <scope>NUCLEOTIDE SEQUENCE</scope>
</reference>
<feature type="transmembrane region" description="Helical" evidence="10">
    <location>
        <begin position="858"/>
        <end position="880"/>
    </location>
</feature>
<evidence type="ECO:0000256" key="5">
    <source>
        <dbReference type="ARBA" id="ARBA00022970"/>
    </source>
</evidence>
<feature type="transmembrane region" description="Helical" evidence="10">
    <location>
        <begin position="832"/>
        <end position="852"/>
    </location>
</feature>
<evidence type="ECO:0000256" key="8">
    <source>
        <dbReference type="ARBA" id="ARBA00061463"/>
    </source>
</evidence>
<feature type="transmembrane region" description="Helical" evidence="10">
    <location>
        <begin position="276"/>
        <end position="298"/>
    </location>
</feature>
<keyword evidence="4 10" id="KW-0812">Transmembrane</keyword>
<proteinExistence type="inferred from homology"/>
<name>A0A699GM29_TANCI</name>
<evidence type="ECO:0000313" key="12">
    <source>
        <dbReference type="EMBL" id="GEU82717.1"/>
    </source>
</evidence>
<dbReference type="AlphaFoldDB" id="A0A699GM29"/>
<evidence type="ECO:0000256" key="4">
    <source>
        <dbReference type="ARBA" id="ARBA00022692"/>
    </source>
</evidence>
<accession>A0A699GM29</accession>
<comment type="similarity">
    <text evidence="8">Belongs to the amino acid/polyamine transporter 2 family. Amino acid/auxin permease (AAAP) (TC 2.A.18.2) subfamily.</text>
</comment>
<feature type="transmembrane region" description="Helical" evidence="10">
    <location>
        <begin position="361"/>
        <end position="381"/>
    </location>
</feature>
<evidence type="ECO:0000256" key="2">
    <source>
        <dbReference type="ARBA" id="ARBA00022448"/>
    </source>
</evidence>
<feature type="transmembrane region" description="Helical" evidence="10">
    <location>
        <begin position="43"/>
        <end position="62"/>
    </location>
</feature>
<dbReference type="Pfam" id="PF01490">
    <property type="entry name" value="Aa_trans"/>
    <property type="match status" value="2"/>
</dbReference>
<feature type="transmembrane region" description="Helical" evidence="10">
    <location>
        <begin position="789"/>
        <end position="811"/>
    </location>
</feature>
<feature type="transmembrane region" description="Helical" evidence="10">
    <location>
        <begin position="318"/>
        <end position="340"/>
    </location>
</feature>
<keyword evidence="5" id="KW-0029">Amino-acid transport</keyword>
<dbReference type="Gene3D" id="1.20.1740.10">
    <property type="entry name" value="Amino acid/polyamine transporter I"/>
    <property type="match status" value="2"/>
</dbReference>
<dbReference type="EMBL" id="BKCJ010008537">
    <property type="protein sequence ID" value="GEU82717.1"/>
    <property type="molecule type" value="Genomic_DNA"/>
</dbReference>
<feature type="transmembrane region" description="Helical" evidence="10">
    <location>
        <begin position="660"/>
        <end position="679"/>
    </location>
</feature>
<evidence type="ECO:0000259" key="11">
    <source>
        <dbReference type="Pfam" id="PF01490"/>
    </source>
</evidence>
<dbReference type="InterPro" id="IPR013057">
    <property type="entry name" value="AA_transpt_TM"/>
</dbReference>
<comment type="caution">
    <text evidence="12">The sequence shown here is derived from an EMBL/GenBank/DDBJ whole genome shotgun (WGS) entry which is preliminary data.</text>
</comment>
<dbReference type="FunFam" id="1.20.1740.10:FF:000033">
    <property type="entry name" value="Lysine histidine transporter 1"/>
    <property type="match status" value="2"/>
</dbReference>
<feature type="transmembrane region" description="Helical" evidence="10">
    <location>
        <begin position="637"/>
        <end position="654"/>
    </location>
</feature>
<feature type="region of interest" description="Disordered" evidence="9">
    <location>
        <begin position="1"/>
        <end position="21"/>
    </location>
</feature>
<keyword evidence="2" id="KW-0813">Transport</keyword>
<evidence type="ECO:0000256" key="1">
    <source>
        <dbReference type="ARBA" id="ARBA00004651"/>
    </source>
</evidence>
<dbReference type="GO" id="GO:0015171">
    <property type="term" value="F:amino acid transmembrane transporter activity"/>
    <property type="evidence" value="ECO:0007669"/>
    <property type="project" value="UniProtKB-ARBA"/>
</dbReference>
<dbReference type="PANTHER" id="PTHR48017">
    <property type="entry name" value="OS05G0424000 PROTEIN-RELATED"/>
    <property type="match status" value="1"/>
</dbReference>
<evidence type="ECO:0000256" key="7">
    <source>
        <dbReference type="ARBA" id="ARBA00023136"/>
    </source>
</evidence>
<keyword evidence="3" id="KW-1003">Cell membrane</keyword>
<protein>
    <submittedName>
        <fullName evidence="12">Lysine histidine transporter 1-like</fullName>
    </submittedName>
</protein>
<gene>
    <name evidence="12" type="ORF">Tci_054695</name>
</gene>
<feature type="transmembrane region" description="Helical" evidence="10">
    <location>
        <begin position="747"/>
        <end position="769"/>
    </location>
</feature>
<comment type="subcellular location">
    <subcellularLocation>
        <location evidence="1">Cell membrane</location>
        <topology evidence="1">Multi-pass membrane protein</topology>
    </subcellularLocation>
</comment>
<organism evidence="12">
    <name type="scientific">Tanacetum cinerariifolium</name>
    <name type="common">Dalmatian daisy</name>
    <name type="synonym">Chrysanthemum cinerariifolium</name>
    <dbReference type="NCBI Taxonomy" id="118510"/>
    <lineage>
        <taxon>Eukaryota</taxon>
        <taxon>Viridiplantae</taxon>
        <taxon>Streptophyta</taxon>
        <taxon>Embryophyta</taxon>
        <taxon>Tracheophyta</taxon>
        <taxon>Spermatophyta</taxon>
        <taxon>Magnoliopsida</taxon>
        <taxon>eudicotyledons</taxon>
        <taxon>Gunneridae</taxon>
        <taxon>Pentapetalae</taxon>
        <taxon>asterids</taxon>
        <taxon>campanulids</taxon>
        <taxon>Asterales</taxon>
        <taxon>Asteraceae</taxon>
        <taxon>Asteroideae</taxon>
        <taxon>Anthemideae</taxon>
        <taxon>Anthemidinae</taxon>
        <taxon>Tanacetum</taxon>
    </lineage>
</organism>
<feature type="transmembrane region" description="Helical" evidence="10">
    <location>
        <begin position="189"/>
        <end position="212"/>
    </location>
</feature>
<feature type="transmembrane region" description="Helical" evidence="10">
    <location>
        <begin position="163"/>
        <end position="183"/>
    </location>
</feature>
<feature type="transmembrane region" description="Helical" evidence="10">
    <location>
        <begin position="119"/>
        <end position="142"/>
    </location>
</feature>
<evidence type="ECO:0000256" key="10">
    <source>
        <dbReference type="SAM" id="Phobius"/>
    </source>
</evidence>
<feature type="transmembrane region" description="Helical" evidence="10">
    <location>
        <begin position="418"/>
        <end position="437"/>
    </location>
</feature>